<feature type="compositionally biased region" description="Basic and acidic residues" evidence="1">
    <location>
        <begin position="330"/>
        <end position="341"/>
    </location>
</feature>
<feature type="domain" description="CxC2-like cysteine cluster KDZ transposase-associated" evidence="2">
    <location>
        <begin position="140"/>
        <end position="219"/>
    </location>
</feature>
<evidence type="ECO:0000259" key="2">
    <source>
        <dbReference type="Pfam" id="PF18803"/>
    </source>
</evidence>
<keyword evidence="4" id="KW-1185">Reference proteome</keyword>
<dbReference type="InterPro" id="IPR041457">
    <property type="entry name" value="CxC2_KDZ-assoc"/>
</dbReference>
<accession>A0A8H7CJW2</accession>
<dbReference type="EMBL" id="JACAZH010000032">
    <property type="protein sequence ID" value="KAF7338921.1"/>
    <property type="molecule type" value="Genomic_DNA"/>
</dbReference>
<feature type="region of interest" description="Disordered" evidence="1">
    <location>
        <begin position="998"/>
        <end position="1017"/>
    </location>
</feature>
<protein>
    <recommendedName>
        <fullName evidence="2">CxC2-like cysteine cluster KDZ transposase-associated domain-containing protein</fullName>
    </recommendedName>
</protein>
<feature type="compositionally biased region" description="Acidic residues" evidence="1">
    <location>
        <begin position="954"/>
        <end position="985"/>
    </location>
</feature>
<evidence type="ECO:0000313" key="3">
    <source>
        <dbReference type="EMBL" id="KAF7338921.1"/>
    </source>
</evidence>
<comment type="caution">
    <text evidence="3">The sequence shown here is derived from an EMBL/GenBank/DDBJ whole genome shotgun (WGS) entry which is preliminary data.</text>
</comment>
<evidence type="ECO:0000313" key="4">
    <source>
        <dbReference type="Proteomes" id="UP000623467"/>
    </source>
</evidence>
<dbReference type="Proteomes" id="UP000623467">
    <property type="component" value="Unassembled WGS sequence"/>
</dbReference>
<dbReference type="PANTHER" id="PTHR33096">
    <property type="entry name" value="CXC2 DOMAIN-CONTAINING PROTEIN"/>
    <property type="match status" value="1"/>
</dbReference>
<feature type="region of interest" description="Disordered" evidence="1">
    <location>
        <begin position="288"/>
        <end position="370"/>
    </location>
</feature>
<gene>
    <name evidence="3" type="ORF">MSAN_02215500</name>
</gene>
<feature type="region of interest" description="Disordered" evidence="1">
    <location>
        <begin position="22"/>
        <end position="41"/>
    </location>
</feature>
<feature type="region of interest" description="Disordered" evidence="1">
    <location>
        <begin position="418"/>
        <end position="437"/>
    </location>
</feature>
<dbReference type="Pfam" id="PF18803">
    <property type="entry name" value="CxC2"/>
    <property type="match status" value="1"/>
</dbReference>
<dbReference type="AlphaFoldDB" id="A0A8H7CJW2"/>
<feature type="region of interest" description="Disordered" evidence="1">
    <location>
        <begin position="942"/>
        <end position="986"/>
    </location>
</feature>
<evidence type="ECO:0000256" key="1">
    <source>
        <dbReference type="SAM" id="MobiDB-lite"/>
    </source>
</evidence>
<name>A0A8H7CJW2_9AGAR</name>
<sequence length="1017" mass="115103">MRITDKEAELIRNKMLPEPLGLAIPVSRPGHLSKKKTAPDKPPLIYCANGRTYSQRLTRAVPTTPKKNVPDTPTSPYVAEYFPSSSPQKSGPAAPPFRQNQWKRWMNDVIPKLIPVFLALWHKTESLRNIDGLELPALKPCGCKKRKLDVAVVRWSGLEHIHIEVCACQMAAEQLLTAELFPCSPQRPSLAVDVGILEFVKLLFLNLLPNNTAFCNTLEGFLASRGFKLTTKVGLKELTSSVTLLTAILGHAASALWEHAGVVHNFAKPCRNRNRQVNGRAARHILHGEELDNDPEPPVSDASTSQPSAAASGEPVGATPGPNAHATHHATGEKQRRPHASDDDDSDDESPPDAPNPFPEPPPRTRPSDYLLSRCPACFGGLEHNPSQKVDIDTHPGTHFVPEETAEKMDEHVDGVCPAKNSQAKQARVEDGADGFEGDMKVPRSVLDECESSFKAADEKREKASTQFFDDTGIMALLCRHDRALWLVNMRTPGEKQYYALALLETLFQHLPSNIRVGVLYDIACQLHRSCTKFGFLGRYLHRILFVVSVFHAFAHRWACQLIYHPLKCRGFGFTNGEGCERFWHSISKLIPYLRVAGYHHRLHTIDSQVEHADKASLRRLGAWLVRRTVHCEDKLQEATKELAACGVAETVLREEWEKQVKAQTKPAERRSKTRGSAAVEEVILLRKRVDALFQKMTKEQQRLRKLEQQLGVTDKTVLEKLRHSDYYAARMNAKVLKDRVRQRLRERKFELDLIERSFRRMRSENQKNEHAAAAIKRREPTTNNNVRDYNKLCAEISTLLQGKRVPAGAVAPTPIPVKGIFQLDVDDAIWQDLGLDDDTIPARWLVDANVHAGIRAMLQKDRCEEEAPRLQRERRHMQMWFATEWAAVKHAIELSHGAVRYQFELKRKELLQLCVVWRKSLDVLPPAGDLPVWGPTKEEIEDCEIEGVTASYEDGEDEDNERSSESDDETSSEDEDEDEEDEDLLYVIETVERADIHRRRDTEEAEWATNDEDNFM</sequence>
<dbReference type="InterPro" id="IPR040521">
    <property type="entry name" value="KDZ"/>
</dbReference>
<feature type="compositionally biased region" description="Pro residues" evidence="1">
    <location>
        <begin position="352"/>
        <end position="365"/>
    </location>
</feature>
<reference evidence="3" key="1">
    <citation type="submission" date="2020-05" db="EMBL/GenBank/DDBJ databases">
        <title>Mycena genomes resolve the evolution of fungal bioluminescence.</title>
        <authorList>
            <person name="Tsai I.J."/>
        </authorList>
    </citation>
    <scope>NUCLEOTIDE SEQUENCE</scope>
    <source>
        <strain evidence="3">160909Yilan</strain>
    </source>
</reference>
<dbReference type="PANTHER" id="PTHR33096:SF1">
    <property type="entry name" value="CXC1-LIKE CYSTEINE CLUSTER ASSOCIATED WITH KDZ TRANSPOSASES DOMAIN-CONTAINING PROTEIN"/>
    <property type="match status" value="1"/>
</dbReference>
<dbReference type="Pfam" id="PF18758">
    <property type="entry name" value="KDZ"/>
    <property type="match status" value="1"/>
</dbReference>
<feature type="compositionally biased region" description="Acidic residues" evidence="1">
    <location>
        <begin position="1004"/>
        <end position="1017"/>
    </location>
</feature>
<dbReference type="OrthoDB" id="3237105at2759"/>
<proteinExistence type="predicted"/>
<organism evidence="3 4">
    <name type="scientific">Mycena sanguinolenta</name>
    <dbReference type="NCBI Taxonomy" id="230812"/>
    <lineage>
        <taxon>Eukaryota</taxon>
        <taxon>Fungi</taxon>
        <taxon>Dikarya</taxon>
        <taxon>Basidiomycota</taxon>
        <taxon>Agaricomycotina</taxon>
        <taxon>Agaricomycetes</taxon>
        <taxon>Agaricomycetidae</taxon>
        <taxon>Agaricales</taxon>
        <taxon>Marasmiineae</taxon>
        <taxon>Mycenaceae</taxon>
        <taxon>Mycena</taxon>
    </lineage>
</organism>
<feature type="compositionally biased region" description="Acidic residues" evidence="1">
    <location>
        <begin position="342"/>
        <end position="351"/>
    </location>
</feature>